<organism evidence="1 2">
    <name type="scientific">Paenibacillus mucilaginosus (strain KNP414)</name>
    <dbReference type="NCBI Taxonomy" id="1036673"/>
    <lineage>
        <taxon>Bacteria</taxon>
        <taxon>Bacillati</taxon>
        <taxon>Bacillota</taxon>
        <taxon>Bacilli</taxon>
        <taxon>Bacillales</taxon>
        <taxon>Paenibacillaceae</taxon>
        <taxon>Paenibacillus</taxon>
    </lineage>
</organism>
<proteinExistence type="predicted"/>
<dbReference type="HOGENOM" id="CLU_3219509_0_0_9"/>
<dbReference type="EMBL" id="CP002869">
    <property type="protein sequence ID" value="AEI43621.1"/>
    <property type="molecule type" value="Genomic_DNA"/>
</dbReference>
<evidence type="ECO:0000313" key="2">
    <source>
        <dbReference type="Proteomes" id="UP000006620"/>
    </source>
</evidence>
<dbReference type="Proteomes" id="UP000006620">
    <property type="component" value="Chromosome"/>
</dbReference>
<protein>
    <submittedName>
        <fullName evidence="1">Uncharacterized protein</fullName>
    </submittedName>
</protein>
<gene>
    <name evidence="1" type="ordered locus">KNP414_05097</name>
</gene>
<dbReference type="KEGG" id="pms:KNP414_05097"/>
<accession>F8F6V5</accession>
<sequence length="44" mass="5170">MHDVRPWRTEGETCSREDSYAFDKAIIGGWKEGRSVWKNSKAKR</sequence>
<reference evidence="1 2" key="2">
    <citation type="journal article" date="2013" name="Genome Announc.">
        <title>Genome Sequence of Growth-Improving Paenibacillus mucilaginosus Strain KNP414.</title>
        <authorList>
            <person name="Lu J.J."/>
            <person name="Wang J.F."/>
            <person name="Hu X.F."/>
        </authorList>
    </citation>
    <scope>NUCLEOTIDE SEQUENCE [LARGE SCALE GENOMIC DNA]</scope>
    <source>
        <strain evidence="1 2">KNP414</strain>
    </source>
</reference>
<reference evidence="2" key="1">
    <citation type="submission" date="2011-06" db="EMBL/GenBank/DDBJ databases">
        <title>Complete genome sequence of Paenibacillus mucilaginosus KNP414.</title>
        <authorList>
            <person name="Wang J."/>
            <person name="Hu S."/>
            <person name="Hu X."/>
            <person name="Zhang B."/>
            <person name="Dong D."/>
            <person name="Zhang S."/>
            <person name="Zhao K."/>
            <person name="Wu D."/>
        </authorList>
    </citation>
    <scope>NUCLEOTIDE SEQUENCE [LARGE SCALE GENOMIC DNA]</scope>
    <source>
        <strain evidence="2">KNP414</strain>
    </source>
</reference>
<evidence type="ECO:0000313" key="1">
    <source>
        <dbReference type="EMBL" id="AEI43621.1"/>
    </source>
</evidence>
<name>F8F6V5_PAEMK</name>
<dbReference type="AlphaFoldDB" id="F8F6V5"/>